<evidence type="ECO:0008006" key="3">
    <source>
        <dbReference type="Google" id="ProtNLM"/>
    </source>
</evidence>
<gene>
    <name evidence="1" type="ORF">DXD90_00055</name>
</gene>
<dbReference type="Gene3D" id="3.60.15.10">
    <property type="entry name" value="Ribonuclease Z/Hydroxyacylglutathione hydrolase-like"/>
    <property type="match status" value="1"/>
</dbReference>
<dbReference type="EMBL" id="QSOF01000001">
    <property type="protein sequence ID" value="RGI79963.1"/>
    <property type="molecule type" value="Genomic_DNA"/>
</dbReference>
<sequence>MEHIIKYYPVGNADCTLIKLDNGKTIIVDCQILEDLTDGHGKQVMFDVKADLLQELHKDVAGRPYVDLFISTHPHDDHCKGFVENFYHGDVADYDKDKNKDEIIIEELWITPRGLNNNLSAPAEDIRKEAKRRRKLYDDDANFNGSKGNYLRIIGYDKDKEFDSRYCYVPGKLVTTVHGASLSWLDIFIHAPFKEDVETSKKYDDKNATSVVVQFGFKIDGYTGYKSRVLMGGDAEYEIWQHILDNNTDEEKLKWNIFLAPHHCSWSFFNESDNKKEIKPSAEAILKKQIGNSAHIIASSNEIKNNDNNPPCYEAKQQYIKKLNSGSSHFLNTATHSKVGNIPQPIVFKINENGKTLREISTVAGASSISNPAPRAGR</sequence>
<dbReference type="Proteomes" id="UP000263754">
    <property type="component" value="Unassembled WGS sequence"/>
</dbReference>
<name>A0A374N9J9_BACUN</name>
<comment type="caution">
    <text evidence="1">The sequence shown here is derived from an EMBL/GenBank/DDBJ whole genome shotgun (WGS) entry which is preliminary data.</text>
</comment>
<dbReference type="GeneID" id="78404197"/>
<organism evidence="1 2">
    <name type="scientific">Bacteroides uniformis</name>
    <dbReference type="NCBI Taxonomy" id="820"/>
    <lineage>
        <taxon>Bacteria</taxon>
        <taxon>Pseudomonadati</taxon>
        <taxon>Bacteroidota</taxon>
        <taxon>Bacteroidia</taxon>
        <taxon>Bacteroidales</taxon>
        <taxon>Bacteroidaceae</taxon>
        <taxon>Bacteroides</taxon>
    </lineage>
</organism>
<dbReference type="InterPro" id="IPR036866">
    <property type="entry name" value="RibonucZ/Hydroxyglut_hydro"/>
</dbReference>
<reference evidence="1 2" key="1">
    <citation type="submission" date="2018-08" db="EMBL/GenBank/DDBJ databases">
        <title>A genome reference for cultivated species of the human gut microbiota.</title>
        <authorList>
            <person name="Zou Y."/>
            <person name="Xue W."/>
            <person name="Luo G."/>
        </authorList>
    </citation>
    <scope>NUCLEOTIDE SEQUENCE [LARGE SCALE GENOMIC DNA]</scope>
    <source>
        <strain evidence="1 2">TM10-17</strain>
    </source>
</reference>
<protein>
    <recommendedName>
        <fullName evidence="3">MBL fold metallo-hydrolase</fullName>
    </recommendedName>
</protein>
<evidence type="ECO:0000313" key="2">
    <source>
        <dbReference type="Proteomes" id="UP000263754"/>
    </source>
</evidence>
<dbReference type="RefSeq" id="WP_008142569.1">
    <property type="nucleotide sequence ID" value="NZ_JAQCWL010000007.1"/>
</dbReference>
<evidence type="ECO:0000313" key="1">
    <source>
        <dbReference type="EMBL" id="RGI79963.1"/>
    </source>
</evidence>
<dbReference type="SUPFAM" id="SSF56281">
    <property type="entry name" value="Metallo-hydrolase/oxidoreductase"/>
    <property type="match status" value="1"/>
</dbReference>
<dbReference type="AlphaFoldDB" id="A0A374N9J9"/>
<accession>A0A374N9J9</accession>
<proteinExistence type="predicted"/>